<dbReference type="InterPro" id="IPR001680">
    <property type="entry name" value="WD40_rpt"/>
</dbReference>
<accession>A0ABD1EN46</accession>
<comment type="similarity">
    <text evidence="3">Belongs to the WD repeat SEC31 family.</text>
</comment>
<evidence type="ECO:0000256" key="12">
    <source>
        <dbReference type="ARBA" id="ARBA00023329"/>
    </source>
</evidence>
<evidence type="ECO:0000256" key="5">
    <source>
        <dbReference type="ARBA" id="ARBA00022490"/>
    </source>
</evidence>
<dbReference type="EMBL" id="JBDJPC010000006">
    <property type="protein sequence ID" value="KAL1497928.1"/>
    <property type="molecule type" value="Genomic_DNA"/>
</dbReference>
<dbReference type="Pfam" id="PF00400">
    <property type="entry name" value="WD40"/>
    <property type="match status" value="1"/>
</dbReference>
<protein>
    <recommendedName>
        <fullName evidence="14">Protein transport protein Sec31A</fullName>
    </recommendedName>
    <alternativeName>
        <fullName evidence="16">SEC31-like protein 1</fullName>
    </alternativeName>
    <alternativeName>
        <fullName evidence="15">SEC31-related protein A</fullName>
    </alternativeName>
</protein>
<evidence type="ECO:0000256" key="16">
    <source>
        <dbReference type="ARBA" id="ARBA00043112"/>
    </source>
</evidence>
<dbReference type="GO" id="GO:0015031">
    <property type="term" value="P:protein transport"/>
    <property type="evidence" value="ECO:0007669"/>
    <property type="project" value="UniProtKB-KW"/>
</dbReference>
<evidence type="ECO:0000256" key="11">
    <source>
        <dbReference type="ARBA" id="ARBA00023136"/>
    </source>
</evidence>
<dbReference type="FunFam" id="1.25.40.1030:FF:000011">
    <property type="entry name" value="SEC31 homolog B, COPII coat complex component"/>
    <property type="match status" value="1"/>
</dbReference>
<feature type="compositionally biased region" description="Low complexity" evidence="18">
    <location>
        <begin position="970"/>
        <end position="979"/>
    </location>
</feature>
<dbReference type="Gene3D" id="1.25.40.1030">
    <property type="match status" value="1"/>
</dbReference>
<feature type="compositionally biased region" description="Pro residues" evidence="18">
    <location>
        <begin position="881"/>
        <end position="891"/>
    </location>
</feature>
<dbReference type="FunFam" id="1.20.940.10:FF:000001">
    <property type="entry name" value="Protein transport protein Sec31A isoform A"/>
    <property type="match status" value="1"/>
</dbReference>
<dbReference type="PANTHER" id="PTHR13923">
    <property type="entry name" value="SEC31-RELATED PROTEIN"/>
    <property type="match status" value="1"/>
</dbReference>
<feature type="compositionally biased region" description="Polar residues" evidence="18">
    <location>
        <begin position="832"/>
        <end position="855"/>
    </location>
</feature>
<dbReference type="GO" id="GO:0030659">
    <property type="term" value="C:cytoplasmic vesicle membrane"/>
    <property type="evidence" value="ECO:0007669"/>
    <property type="project" value="UniProtKB-SubCell"/>
</dbReference>
<comment type="caution">
    <text evidence="19">The sequence shown here is derived from an EMBL/GenBank/DDBJ whole genome shotgun (WGS) entry which is preliminary data.</text>
</comment>
<feature type="compositionally biased region" description="Low complexity" evidence="18">
    <location>
        <begin position="857"/>
        <end position="880"/>
    </location>
</feature>
<feature type="compositionally biased region" description="Polar residues" evidence="18">
    <location>
        <begin position="788"/>
        <end position="812"/>
    </location>
</feature>
<feature type="compositionally biased region" description="Polar residues" evidence="18">
    <location>
        <begin position="1074"/>
        <end position="1098"/>
    </location>
</feature>
<organism evidence="19 20">
    <name type="scientific">Hypothenemus hampei</name>
    <name type="common">Coffee berry borer</name>
    <dbReference type="NCBI Taxonomy" id="57062"/>
    <lineage>
        <taxon>Eukaryota</taxon>
        <taxon>Metazoa</taxon>
        <taxon>Ecdysozoa</taxon>
        <taxon>Arthropoda</taxon>
        <taxon>Hexapoda</taxon>
        <taxon>Insecta</taxon>
        <taxon>Pterygota</taxon>
        <taxon>Neoptera</taxon>
        <taxon>Endopterygota</taxon>
        <taxon>Coleoptera</taxon>
        <taxon>Polyphaga</taxon>
        <taxon>Cucujiformia</taxon>
        <taxon>Curculionidae</taxon>
        <taxon>Scolytinae</taxon>
        <taxon>Hypothenemus</taxon>
    </lineage>
</organism>
<dbReference type="GO" id="GO:0016192">
    <property type="term" value="P:vesicle-mediated transport"/>
    <property type="evidence" value="ECO:0007669"/>
    <property type="project" value="UniProtKB-KW"/>
</dbReference>
<dbReference type="SMART" id="SM00320">
    <property type="entry name" value="WD40"/>
    <property type="match status" value="5"/>
</dbReference>
<evidence type="ECO:0000256" key="3">
    <source>
        <dbReference type="ARBA" id="ARBA00009358"/>
    </source>
</evidence>
<evidence type="ECO:0000313" key="20">
    <source>
        <dbReference type="Proteomes" id="UP001566132"/>
    </source>
</evidence>
<dbReference type="SUPFAM" id="SSF50978">
    <property type="entry name" value="WD40 repeat-like"/>
    <property type="match status" value="1"/>
</dbReference>
<evidence type="ECO:0000313" key="19">
    <source>
        <dbReference type="EMBL" id="KAL1497928.1"/>
    </source>
</evidence>
<sequence>MKVKEIERTANVAWSPKNHYPIYLAAGTAASQLDASFNTSAALEIYALNITEPGLDTQIVSSVPSEHRFHKIVWGPAGSDLAGTIIAGCDDGLLQIYSASKLLKNENALIGKQQKHSGPVHALDFNRFQQNLFATGAGESEIFIWDLNNTNTPMSPGTKSQPLEDVLSVAWNRQVQHILASSFASKCVIWDLRKNEPIIKLTDTVSRIRWKMVAWHPEVATQLCLASEEDHSPVIQLWDLRFATSPLKTLENHQRGVLALSWCDQDSDLLISCGKDDRIICWNPNSNQANGEVLSEISKTNQWSFDVVWSPRNPALIACPNYDGHVYVYSLMGGKTQHIQTTSKIADSFPGMDGFVNTPVQQQSHLTVSVDPSKPPKWLRKPVGASFGFGGKLISFDTDKDATTQARQNSQPGQTPLPIKRTVQISQVITETDLVKKSSELVLALESGNFIEYCLNKSNETDDQHKKYIWHFLKANFEQNPRAEILNLLGYRIEDVNNKLNQHIGQRVLLNQIDQLNEQFAGNRIEDYDNLDPFNNIVQQNGDSKPFTPFKIKISDDTDGLITQALLLNNIEAAVELCLKAEKYADALIIATTGGPDLLAKTQHYYLEKSQGYVSNLITALISEDWGSVITNCDIGSWKEALTATLTHASEDDLPFLCDQLGSRLEAESDVNPKFAQDAQLCYICSGNFDKLVTSWSGNAQTSTHDLQELVELVSFLQKAIERQGKHVQISGALAELLSQYGSLLSSQGSLQTALSYLGSSQNEKVAALRDRLLISLGEKPVNVQEVRQQQANRRSSTRTSFSYGGNTFNQSQPFIPQPAPITAQPPPLFANTFNTGLPNAAPTAQSWQTQTMSNVAAPTQQWQSQPAAQPSAVPPKVFSPAPPPVQPPRPDSVGSGRGGGYGQLSRKYVRDPSVSNPQYPPALNPYAPPSNQPLQQSSFDSSLNATPSVPSYGQTAPQMFQPPVSTGLSASPVSNPSFVNPPPFVPAGQPSVEQAQPAFNFQAEAPPGWNDPPVFNRPPRQQQKPDPSTCEPITHPIFGSAPEQPAANGYVYGAPPATFQPPPPTQSYGIPPVQNNQFNSPLTGQNIPPPSAFSNNAFGAPPASNYAPPPSGVFNPSNFNQNAIANVTAPVQAASSLDKPEVPQPVQKPPVPNEHEFLQKIFEDLKDRCNLAANNPQIKRKLEDVGRRLETLYDSLRYNNLSSNALSALHQIAQFVQAGDYTSGLQLHTQLVQGPDFAQIASFMPGIKVLIQLALQLHVYLS</sequence>
<evidence type="ECO:0000256" key="4">
    <source>
        <dbReference type="ARBA" id="ARBA00022448"/>
    </source>
</evidence>
<feature type="compositionally biased region" description="Pro residues" evidence="18">
    <location>
        <begin position="919"/>
        <end position="932"/>
    </location>
</feature>
<proteinExistence type="inferred from homology"/>
<evidence type="ECO:0000256" key="10">
    <source>
        <dbReference type="ARBA" id="ARBA00022927"/>
    </source>
</evidence>
<dbReference type="InterPro" id="IPR040251">
    <property type="entry name" value="SEC31-like"/>
</dbReference>
<evidence type="ECO:0000256" key="1">
    <source>
        <dbReference type="ARBA" id="ARBA00004180"/>
    </source>
</evidence>
<dbReference type="Gene3D" id="1.20.940.10">
    <property type="entry name" value="Functional domain of the splicing factor Prp18"/>
    <property type="match status" value="1"/>
</dbReference>
<feature type="compositionally biased region" description="Polar residues" evidence="18">
    <location>
        <begin position="933"/>
        <end position="969"/>
    </location>
</feature>
<evidence type="ECO:0000256" key="18">
    <source>
        <dbReference type="SAM" id="MobiDB-lite"/>
    </source>
</evidence>
<dbReference type="InterPro" id="IPR015943">
    <property type="entry name" value="WD40/YVTN_repeat-like_dom_sf"/>
</dbReference>
<feature type="repeat" description="WD" evidence="17">
    <location>
        <begin position="250"/>
        <end position="292"/>
    </location>
</feature>
<evidence type="ECO:0000256" key="7">
    <source>
        <dbReference type="ARBA" id="ARBA00022737"/>
    </source>
</evidence>
<keyword evidence="7" id="KW-0677">Repeat</keyword>
<gene>
    <name evidence="19" type="ORF">ABEB36_008808</name>
</gene>
<dbReference type="Gene3D" id="2.130.10.10">
    <property type="entry name" value="YVTN repeat-like/Quinoprotein amine dehydrogenase"/>
    <property type="match status" value="1"/>
</dbReference>
<evidence type="ECO:0000256" key="9">
    <source>
        <dbReference type="ARBA" id="ARBA00022892"/>
    </source>
</evidence>
<feature type="compositionally biased region" description="Pro residues" evidence="18">
    <location>
        <begin position="816"/>
        <end position="829"/>
    </location>
</feature>
<feature type="repeat" description="WD" evidence="17">
    <location>
        <begin position="113"/>
        <end position="155"/>
    </location>
</feature>
<keyword evidence="9" id="KW-0931">ER-Golgi transport</keyword>
<dbReference type="FunFam" id="2.130.10.10:FF:000009">
    <property type="entry name" value="Protein transport protein Sec31A isoform A"/>
    <property type="match status" value="1"/>
</dbReference>
<evidence type="ECO:0000256" key="13">
    <source>
        <dbReference type="ARBA" id="ARBA00025471"/>
    </source>
</evidence>
<keyword evidence="4" id="KW-0813">Transport</keyword>
<dbReference type="AlphaFoldDB" id="A0ABD1EN46"/>
<keyword evidence="11" id="KW-0472">Membrane</keyword>
<evidence type="ECO:0000256" key="6">
    <source>
        <dbReference type="ARBA" id="ARBA00022574"/>
    </source>
</evidence>
<evidence type="ECO:0000256" key="14">
    <source>
        <dbReference type="ARBA" id="ARBA00039468"/>
    </source>
</evidence>
<evidence type="ECO:0000256" key="2">
    <source>
        <dbReference type="ARBA" id="ARBA00004406"/>
    </source>
</evidence>
<feature type="region of interest" description="Disordered" evidence="18">
    <location>
        <begin position="788"/>
        <end position="1105"/>
    </location>
</feature>
<dbReference type="PANTHER" id="PTHR13923:SF11">
    <property type="entry name" value="SECRETORY 31, ISOFORM D"/>
    <property type="match status" value="1"/>
</dbReference>
<dbReference type="Proteomes" id="UP001566132">
    <property type="component" value="Unassembled WGS sequence"/>
</dbReference>
<keyword evidence="20" id="KW-1185">Reference proteome</keyword>
<keyword evidence="12" id="KW-0968">Cytoplasmic vesicle</keyword>
<name>A0ABD1EN46_HYPHA</name>
<evidence type="ECO:0000256" key="15">
    <source>
        <dbReference type="ARBA" id="ARBA00041470"/>
    </source>
</evidence>
<feature type="region of interest" description="Disordered" evidence="18">
    <location>
        <begin position="1133"/>
        <end position="1153"/>
    </location>
</feature>
<keyword evidence="8" id="KW-0256">Endoplasmic reticulum</keyword>
<dbReference type="InterPro" id="IPR036322">
    <property type="entry name" value="WD40_repeat_dom_sf"/>
</dbReference>
<comment type="subcellular location">
    <subcellularLocation>
        <location evidence="1">Cytoplasmic vesicle membrane</location>
        <topology evidence="1">Peripheral membrane protein</topology>
        <orientation evidence="1">Cytoplasmic side</orientation>
    </subcellularLocation>
    <subcellularLocation>
        <location evidence="2">Endoplasmic reticulum membrane</location>
        <topology evidence="2">Peripheral membrane protein</topology>
    </subcellularLocation>
</comment>
<reference evidence="19 20" key="1">
    <citation type="submission" date="2024-05" db="EMBL/GenBank/DDBJ databases">
        <title>Genetic variation in Jamaican populations of the coffee berry borer (Hypothenemus hampei).</title>
        <authorList>
            <person name="Errbii M."/>
            <person name="Myrie A."/>
        </authorList>
    </citation>
    <scope>NUCLEOTIDE SEQUENCE [LARGE SCALE GENOMIC DNA]</scope>
    <source>
        <strain evidence="19">JA-Hopewell-2020-01-JO</strain>
        <tissue evidence="19">Whole body</tissue>
    </source>
</reference>
<keyword evidence="5" id="KW-0963">Cytoplasm</keyword>
<dbReference type="GO" id="GO:0005789">
    <property type="term" value="C:endoplasmic reticulum membrane"/>
    <property type="evidence" value="ECO:0007669"/>
    <property type="project" value="UniProtKB-SubCell"/>
</dbReference>
<keyword evidence="6 17" id="KW-0853">WD repeat</keyword>
<keyword evidence="10" id="KW-0653">Protein transport</keyword>
<evidence type="ECO:0000256" key="17">
    <source>
        <dbReference type="PROSITE-ProRule" id="PRU00221"/>
    </source>
</evidence>
<evidence type="ECO:0000256" key="8">
    <source>
        <dbReference type="ARBA" id="ARBA00022824"/>
    </source>
</evidence>
<dbReference type="PROSITE" id="PS50082">
    <property type="entry name" value="WD_REPEATS_2"/>
    <property type="match status" value="2"/>
</dbReference>
<feature type="compositionally biased region" description="Pro residues" evidence="18">
    <location>
        <begin position="1143"/>
        <end position="1153"/>
    </location>
</feature>
<comment type="function">
    <text evidence="13">Component of the coat protein complex II (COPII) which promotes the formation of transport vesicles from the endoplasmic reticulum (ER). The coat has two main functions, the physical deformation of the endoplasmic reticulum membrane into vesicles and the selection of cargo molecules.</text>
</comment>